<feature type="region of interest" description="Disordered" evidence="1">
    <location>
        <begin position="378"/>
        <end position="399"/>
    </location>
</feature>
<sequence length="565" mass="63032">MMLTYPNTIKNPVTYTFSPARLLPNRPYLLWWYAALVKGSEPGQQNLQVLFREILSRTDAGLELGKAEKELLPLPLLGQYRIGSVWVNGKSVEEVNYPVVEFKVSFAAGCWRYKTFNAQSRLDKQDDPFPLDLYPLLYGVNDFSQLLEFDLDNGGKLVLNGMDFFRAAYGHSPELKRILTSYPYQIKSPGNGDSVLSLLLPTFPSHLTPSGNVDILQSSHKLVKQDAVFLAHLKRDAYTQQVVHKFANNCFKSFFNQSKENSIPFAFLTPEPWHAHPDVTIRVRGIPFDDRSFLGLNILGISDPPGPDIMWWKKSMASGSGSGSVPAIIRRTVNLPEVPVSTTFTASWDAADLALPLHNQLIGDKRNIMTAEDQNAGGRKIVPVGNTPGSGSTLPAKGTGTGVGGIVGQVVESKPPRYEQMWLEAQELKRQGKITQVEWLNDKVFETKPNIGIIKISGNKGSTPPVVGAFVMRLTLPDGKQLVCVELIGRNGKEDFTGLMAEVDESASTLHRWINWILREAVKHAGVFNKFIKKSLYTNYKVYKHGEEGRNTVERVVLKVKNHER</sequence>
<evidence type="ECO:0000313" key="2">
    <source>
        <dbReference type="EMBL" id="EGY53251.1"/>
    </source>
</evidence>
<evidence type="ECO:0008006" key="4">
    <source>
        <dbReference type="Google" id="ProtNLM"/>
    </source>
</evidence>
<dbReference type="OrthoDB" id="7028944at2"/>
<proteinExistence type="predicted"/>
<dbReference type="STRING" id="1032488.HMPREF9371_0549"/>
<protein>
    <recommendedName>
        <fullName evidence="4">TnsE C-terminal domain-containing protein</fullName>
    </recommendedName>
</protein>
<keyword evidence="3" id="KW-1185">Reference proteome</keyword>
<gene>
    <name evidence="2" type="ORF">HMPREF9371_0549</name>
</gene>
<dbReference type="HOGENOM" id="CLU_482185_0_0_4"/>
<dbReference type="RefSeq" id="WP_009118243.1">
    <property type="nucleotide sequence ID" value="NZ_JH164926.1"/>
</dbReference>
<accession>G4CG10</accession>
<evidence type="ECO:0000313" key="3">
    <source>
        <dbReference type="Proteomes" id="UP000003019"/>
    </source>
</evidence>
<evidence type="ECO:0000256" key="1">
    <source>
        <dbReference type="SAM" id="MobiDB-lite"/>
    </source>
</evidence>
<comment type="caution">
    <text evidence="2">The sequence shown here is derived from an EMBL/GenBank/DDBJ whole genome shotgun (WGS) entry which is preliminary data.</text>
</comment>
<dbReference type="PATRIC" id="fig|1032488.3.peg.500"/>
<reference evidence="2 3" key="1">
    <citation type="submission" date="2011-05" db="EMBL/GenBank/DDBJ databases">
        <authorList>
            <person name="Muzny D."/>
            <person name="Qin X."/>
            <person name="Deng J."/>
            <person name="Jiang H."/>
            <person name="Liu Y."/>
            <person name="Qu J."/>
            <person name="Song X.-Z."/>
            <person name="Zhang L."/>
            <person name="Thornton R."/>
            <person name="Coyle M."/>
            <person name="Francisco L."/>
            <person name="Jackson L."/>
            <person name="Javaid M."/>
            <person name="Korchina V."/>
            <person name="Kovar C."/>
            <person name="Mata R."/>
            <person name="Mathew T."/>
            <person name="Ngo R."/>
            <person name="Nguyen L."/>
            <person name="Nguyen N."/>
            <person name="Okwuonu G."/>
            <person name="Ongeri F."/>
            <person name="Pham C."/>
            <person name="Simmons D."/>
            <person name="Wilczek-Boney K."/>
            <person name="Hale W."/>
            <person name="Jakkamsetti A."/>
            <person name="Pham P."/>
            <person name="Ruth R."/>
            <person name="San Lucas F."/>
            <person name="Warren J."/>
            <person name="Zhang J."/>
            <person name="Zhao Z."/>
            <person name="Zhou C."/>
            <person name="Zhu D."/>
            <person name="Lee S."/>
            <person name="Bess C."/>
            <person name="Blankenburg K."/>
            <person name="Forbes L."/>
            <person name="Fu Q."/>
            <person name="Gubbala S."/>
            <person name="Hirani K."/>
            <person name="Jayaseelan J.C."/>
            <person name="Lara F."/>
            <person name="Munidasa M."/>
            <person name="Palculict T."/>
            <person name="Patil S."/>
            <person name="Pu L.-L."/>
            <person name="Saada N."/>
            <person name="Tang L."/>
            <person name="Weissenberger G."/>
            <person name="Zhu Y."/>
            <person name="Hemphill L."/>
            <person name="Shang Y."/>
            <person name="Youmans B."/>
            <person name="Ayvaz T."/>
            <person name="Ross M."/>
            <person name="Santibanez J."/>
            <person name="Aqrawi P."/>
            <person name="Gross S."/>
            <person name="Joshi V."/>
            <person name="Fowler G."/>
            <person name="Nazareth L."/>
            <person name="Reid J."/>
            <person name="Worley K."/>
            <person name="Petrosino J."/>
            <person name="Highlander S."/>
            <person name="Gibbs R."/>
        </authorList>
    </citation>
    <scope>NUCLEOTIDE SEQUENCE [LARGE SCALE GENOMIC DNA]</scope>
    <source>
        <strain evidence="2 3">871</strain>
    </source>
</reference>
<organism evidence="2 3">
    <name type="scientific">Neisseria shayeganii 871</name>
    <dbReference type="NCBI Taxonomy" id="1032488"/>
    <lineage>
        <taxon>Bacteria</taxon>
        <taxon>Pseudomonadati</taxon>
        <taxon>Pseudomonadota</taxon>
        <taxon>Betaproteobacteria</taxon>
        <taxon>Neisseriales</taxon>
        <taxon>Neisseriaceae</taxon>
        <taxon>Neisseria</taxon>
    </lineage>
</organism>
<name>G4CG10_9NEIS</name>
<dbReference type="Proteomes" id="UP000003019">
    <property type="component" value="Unassembled WGS sequence"/>
</dbReference>
<dbReference type="AlphaFoldDB" id="G4CG10"/>
<dbReference type="EMBL" id="AGAY01000020">
    <property type="protein sequence ID" value="EGY53251.1"/>
    <property type="molecule type" value="Genomic_DNA"/>
</dbReference>